<proteinExistence type="predicted"/>
<dbReference type="InterPro" id="IPR000551">
    <property type="entry name" value="MerR-type_HTH_dom"/>
</dbReference>
<comment type="caution">
    <text evidence="3">The sequence shown here is derived from an EMBL/GenBank/DDBJ whole genome shotgun (WGS) entry which is preliminary data.</text>
</comment>
<dbReference type="SUPFAM" id="SSF46955">
    <property type="entry name" value="Putative DNA-binding domain"/>
    <property type="match status" value="1"/>
</dbReference>
<evidence type="ECO:0000256" key="1">
    <source>
        <dbReference type="ARBA" id="ARBA00023125"/>
    </source>
</evidence>
<evidence type="ECO:0000313" key="4">
    <source>
        <dbReference type="Proteomes" id="UP000683139"/>
    </source>
</evidence>
<protein>
    <submittedName>
        <fullName evidence="3">Transcriptional regulator</fullName>
    </submittedName>
</protein>
<reference evidence="3" key="1">
    <citation type="submission" date="2021-03" db="EMBL/GenBank/DDBJ databases">
        <title>Antimicrobial resistance genes in bacteria isolated from Japanese honey, and their potential for conferring macrolide and lincosamide resistance in the American foulbrood pathogen Paenibacillus larvae.</title>
        <authorList>
            <person name="Okamoto M."/>
            <person name="Kumagai M."/>
            <person name="Kanamori H."/>
            <person name="Takamatsu D."/>
        </authorList>
    </citation>
    <scope>NUCLEOTIDE SEQUENCE</scope>
    <source>
        <strain evidence="3">J40TS1</strain>
    </source>
</reference>
<keyword evidence="1" id="KW-0238">DNA-binding</keyword>
<dbReference type="GO" id="GO:0003677">
    <property type="term" value="F:DNA binding"/>
    <property type="evidence" value="ECO:0007669"/>
    <property type="project" value="UniProtKB-KW"/>
</dbReference>
<dbReference type="GO" id="GO:0003700">
    <property type="term" value="F:DNA-binding transcription factor activity"/>
    <property type="evidence" value="ECO:0007669"/>
    <property type="project" value="InterPro"/>
</dbReference>
<name>A0A919YX97_9BACL</name>
<dbReference type="PROSITE" id="PS50937">
    <property type="entry name" value="HTH_MERR_2"/>
    <property type="match status" value="1"/>
</dbReference>
<dbReference type="EMBL" id="BOSE01000009">
    <property type="protein sequence ID" value="GIP18468.1"/>
    <property type="molecule type" value="Genomic_DNA"/>
</dbReference>
<dbReference type="InterPro" id="IPR009061">
    <property type="entry name" value="DNA-bd_dom_put_sf"/>
</dbReference>
<evidence type="ECO:0000259" key="2">
    <source>
        <dbReference type="PROSITE" id="PS50937"/>
    </source>
</evidence>
<accession>A0A919YX97</accession>
<dbReference type="Pfam" id="PF13411">
    <property type="entry name" value="MerR_1"/>
    <property type="match status" value="1"/>
</dbReference>
<sequence>MKIKQFTEKYRISADTARFYEAEGLLQPVRSENGYRIYDENCERAIKFILVLKHTGFSLQEIKLLLSLEKRPVSEECNIASVTAFSSKIDEIKRKIAFYQSALHALQMTTQLMENGKYEQNQTIIDELMDDMYIKLTAQQETNRDI</sequence>
<organism evidence="3 4">
    <name type="scientific">Paenibacillus montaniterrae</name>
    <dbReference type="NCBI Taxonomy" id="429341"/>
    <lineage>
        <taxon>Bacteria</taxon>
        <taxon>Bacillati</taxon>
        <taxon>Bacillota</taxon>
        <taxon>Bacilli</taxon>
        <taxon>Bacillales</taxon>
        <taxon>Paenibacillaceae</taxon>
        <taxon>Paenibacillus</taxon>
    </lineage>
</organism>
<dbReference type="AlphaFoldDB" id="A0A919YX97"/>
<gene>
    <name evidence="3" type="ORF">J40TS1_41100</name>
</gene>
<keyword evidence="4" id="KW-1185">Reference proteome</keyword>
<dbReference type="Proteomes" id="UP000683139">
    <property type="component" value="Unassembled WGS sequence"/>
</dbReference>
<feature type="domain" description="HTH merR-type" evidence="2">
    <location>
        <begin position="1"/>
        <end position="68"/>
    </location>
</feature>
<dbReference type="InterPro" id="IPR047057">
    <property type="entry name" value="MerR_fam"/>
</dbReference>
<dbReference type="CDD" id="cd00592">
    <property type="entry name" value="HTH_MerR-like"/>
    <property type="match status" value="1"/>
</dbReference>
<dbReference type="SMART" id="SM00422">
    <property type="entry name" value="HTH_MERR"/>
    <property type="match status" value="1"/>
</dbReference>
<dbReference type="PANTHER" id="PTHR30204:SF97">
    <property type="entry name" value="MERR FAMILY REGULATORY PROTEIN"/>
    <property type="match status" value="1"/>
</dbReference>
<dbReference type="Gene3D" id="1.10.1660.10">
    <property type="match status" value="1"/>
</dbReference>
<evidence type="ECO:0000313" key="3">
    <source>
        <dbReference type="EMBL" id="GIP18468.1"/>
    </source>
</evidence>
<dbReference type="RefSeq" id="WP_213518946.1">
    <property type="nucleotide sequence ID" value="NZ_BOSE01000009.1"/>
</dbReference>
<dbReference type="PANTHER" id="PTHR30204">
    <property type="entry name" value="REDOX-CYCLING DRUG-SENSING TRANSCRIPTIONAL ACTIVATOR SOXR"/>
    <property type="match status" value="1"/>
</dbReference>